<evidence type="ECO:0000313" key="1">
    <source>
        <dbReference type="EMBL" id="MFC5810967.1"/>
    </source>
</evidence>
<reference evidence="2" key="1">
    <citation type="journal article" date="2019" name="Int. J. Syst. Evol. Microbiol.">
        <title>The Global Catalogue of Microorganisms (GCM) 10K type strain sequencing project: providing services to taxonomists for standard genome sequencing and annotation.</title>
        <authorList>
            <consortium name="The Broad Institute Genomics Platform"/>
            <consortium name="The Broad Institute Genome Sequencing Center for Infectious Disease"/>
            <person name="Wu L."/>
            <person name="Ma J."/>
        </authorList>
    </citation>
    <scope>NUCLEOTIDE SEQUENCE [LARGE SCALE GENOMIC DNA]</scope>
    <source>
        <strain evidence="2">JCM 9918</strain>
    </source>
</reference>
<dbReference type="EMBL" id="JBHSNZ010000021">
    <property type="protein sequence ID" value="MFC5810967.1"/>
    <property type="molecule type" value="Genomic_DNA"/>
</dbReference>
<comment type="caution">
    <text evidence="1">The sequence shown here is derived from an EMBL/GenBank/DDBJ whole genome shotgun (WGS) entry which is preliminary data.</text>
</comment>
<protein>
    <submittedName>
        <fullName evidence="1">DUF6257 family protein</fullName>
    </submittedName>
</protein>
<evidence type="ECO:0000313" key="2">
    <source>
        <dbReference type="Proteomes" id="UP001596112"/>
    </source>
</evidence>
<dbReference type="Pfam" id="PF19771">
    <property type="entry name" value="DUF6257"/>
    <property type="match status" value="1"/>
</dbReference>
<dbReference type="Proteomes" id="UP001596112">
    <property type="component" value="Unassembled WGS sequence"/>
</dbReference>
<gene>
    <name evidence="1" type="ORF">ACFQGO_26300</name>
</gene>
<accession>A0ABW1BD65</accession>
<proteinExistence type="predicted"/>
<organism evidence="1 2">
    <name type="scientific">Streptomyces heilongjiangensis</name>
    <dbReference type="NCBI Taxonomy" id="945052"/>
    <lineage>
        <taxon>Bacteria</taxon>
        <taxon>Bacillati</taxon>
        <taxon>Actinomycetota</taxon>
        <taxon>Actinomycetes</taxon>
        <taxon>Kitasatosporales</taxon>
        <taxon>Streptomycetaceae</taxon>
        <taxon>Streptomyces</taxon>
    </lineage>
</organism>
<name>A0ABW1BD65_9ACTN</name>
<dbReference type="InterPro" id="IPR046224">
    <property type="entry name" value="DUF6257"/>
</dbReference>
<keyword evidence="2" id="KW-1185">Reference proteome</keyword>
<dbReference type="RefSeq" id="WP_380968098.1">
    <property type="nucleotide sequence ID" value="NZ_JBHSNZ010000021.1"/>
</dbReference>
<sequence length="59" mass="6630">MADNPDIRFADFTTSEKLRVIALTARMAKRGAGGDGVDISDLQRKVERIERQAAARRKR</sequence>